<comment type="subcellular location">
    <subcellularLocation>
        <location evidence="1">Membrane</location>
        <topology evidence="1">Multi-pass membrane protein</topology>
    </subcellularLocation>
</comment>
<sequence length="145" mass="16528">MGNDPRKTCLFAFALSALVFCVMQMNRRWFISSQYHTIFGGYVGSLLFSLLLTAVGNVEFVMFGPRFQSKLFPEVSICLLLAMKTCGMVHRVCTTACFLFSMISLFYINKISKQAYPVPTSTITANKKEIIFLKFYQLQISFTCF</sequence>
<evidence type="ECO:0000256" key="5">
    <source>
        <dbReference type="ARBA" id="ARBA00023136"/>
    </source>
</evidence>
<dbReference type="PANTHER" id="PTHR32001:SF1">
    <property type="entry name" value="KERATINOCYTE-ASSOCIATED PROTEIN 2"/>
    <property type="match status" value="1"/>
</dbReference>
<dbReference type="PANTHER" id="PTHR32001">
    <property type="entry name" value="KERATINOCYTE-ASSOCIATED PROTEIN 2"/>
    <property type="match status" value="1"/>
</dbReference>
<keyword evidence="5 6" id="KW-0472">Membrane</keyword>
<evidence type="ECO:0000313" key="7">
    <source>
        <dbReference type="EMBL" id="JAA76079.1"/>
    </source>
</evidence>
<name>R4G3R6_RHOPR</name>
<evidence type="ECO:0000256" key="6">
    <source>
        <dbReference type="SAM" id="Phobius"/>
    </source>
</evidence>
<evidence type="ECO:0000256" key="4">
    <source>
        <dbReference type="ARBA" id="ARBA00022989"/>
    </source>
</evidence>
<keyword evidence="3 6" id="KW-0812">Transmembrane</keyword>
<dbReference type="Pfam" id="PF09775">
    <property type="entry name" value="Keratin_assoc"/>
    <property type="match status" value="1"/>
</dbReference>
<organism evidence="7">
    <name type="scientific">Rhodnius prolixus</name>
    <name type="common">Triatomid bug</name>
    <dbReference type="NCBI Taxonomy" id="13249"/>
    <lineage>
        <taxon>Eukaryota</taxon>
        <taxon>Metazoa</taxon>
        <taxon>Ecdysozoa</taxon>
        <taxon>Arthropoda</taxon>
        <taxon>Hexapoda</taxon>
        <taxon>Insecta</taxon>
        <taxon>Pterygota</taxon>
        <taxon>Neoptera</taxon>
        <taxon>Paraneoptera</taxon>
        <taxon>Hemiptera</taxon>
        <taxon>Heteroptera</taxon>
        <taxon>Panheteroptera</taxon>
        <taxon>Cimicomorpha</taxon>
        <taxon>Reduviidae</taxon>
        <taxon>Triatominae</taxon>
        <taxon>Rhodnius</taxon>
    </lineage>
</organism>
<accession>R4G3R6</accession>
<dbReference type="GO" id="GO:0016020">
    <property type="term" value="C:membrane"/>
    <property type="evidence" value="ECO:0007669"/>
    <property type="project" value="UniProtKB-SubCell"/>
</dbReference>
<proteinExistence type="evidence at transcript level"/>
<dbReference type="EMBL" id="GAHY01001431">
    <property type="protein sequence ID" value="JAA76079.1"/>
    <property type="molecule type" value="mRNA"/>
</dbReference>
<feature type="transmembrane region" description="Helical" evidence="6">
    <location>
        <begin position="45"/>
        <end position="67"/>
    </location>
</feature>
<reference evidence="7" key="1">
    <citation type="submission" date="2013-04" db="EMBL/GenBank/DDBJ databases">
        <title>An insight into the transcriptome of the digestive tract of the blood sucking bug, Rhodnius prolixus.</title>
        <authorList>
            <person name="Ribeiro J.M.C."/>
            <person name="Genta F.A."/>
            <person name="Sorgine M.H.F."/>
            <person name="Paiva-Silva G.O."/>
            <person name="Majerowicz D."/>
            <person name="Medeiros M."/>
            <person name="Koerich L."/>
            <person name="Terra W.R."/>
            <person name="Ferreira C."/>
            <person name="Pimentel A.C."/>
            <person name="Bisch P.M."/>
            <person name="Diniz M.M.P."/>
            <person name="Nascimento R."/>
            <person name="Salmon D."/>
            <person name="Silber A.M."/>
            <person name="Alves M."/>
            <person name="Oliveira M.F."/>
            <person name="Gondim K.C."/>
            <person name="Silva Neto M.A.C."/>
            <person name="Atella G.C."/>
            <person name="Araujo H."/>
            <person name="Dias F.S."/>
            <person name="Polycarpo C.R."/>
            <person name="Fampa P."/>
            <person name="Melo A.C."/>
            <person name="Tanaka A.S."/>
            <person name="Balczun C."/>
            <person name="Oliveira J.H.M."/>
            <person name="Goncalves R."/>
            <person name="Lazoski C."/>
            <person name="Pereira M.A."/>
            <person name="Rivera-Pomar R."/>
            <person name="Diambra L."/>
            <person name="Schaub G.A."/>
            <person name="Garcia E.S."/>
            <person name="Azambuja P."/>
            <person name="Braz G.R.C."/>
            <person name="Oliveira P.L."/>
        </authorList>
    </citation>
    <scope>NUCLEOTIDE SEQUENCE</scope>
</reference>
<comment type="similarity">
    <text evidence="2">Belongs to the KRTCAP2 family.</text>
</comment>
<evidence type="ECO:0000256" key="3">
    <source>
        <dbReference type="ARBA" id="ARBA00022692"/>
    </source>
</evidence>
<feature type="transmembrane region" description="Helical" evidence="6">
    <location>
        <begin position="88"/>
        <end position="108"/>
    </location>
</feature>
<dbReference type="VEuPathDB" id="VectorBase:RPRC010521"/>
<keyword evidence="4 6" id="KW-1133">Transmembrane helix</keyword>
<evidence type="ECO:0000256" key="1">
    <source>
        <dbReference type="ARBA" id="ARBA00004141"/>
    </source>
</evidence>
<dbReference type="AlphaFoldDB" id="R4G3R6"/>
<dbReference type="InterPro" id="IPR018614">
    <property type="entry name" value="KRTCAP2"/>
</dbReference>
<evidence type="ECO:0000256" key="2">
    <source>
        <dbReference type="ARBA" id="ARBA00007279"/>
    </source>
</evidence>
<protein>
    <submittedName>
        <fullName evidence="7">Putative keratinocyte-associated protein</fullName>
    </submittedName>
</protein>
<dbReference type="HOGENOM" id="CLU_109648_2_0_1"/>